<feature type="coiled-coil region" evidence="1">
    <location>
        <begin position="331"/>
        <end position="388"/>
    </location>
</feature>
<keyword evidence="1" id="KW-0175">Coiled coil</keyword>
<organism evidence="2 3">
    <name type="scientific">Microterricola gilva</name>
    <dbReference type="NCBI Taxonomy" id="393267"/>
    <lineage>
        <taxon>Bacteria</taxon>
        <taxon>Bacillati</taxon>
        <taxon>Actinomycetota</taxon>
        <taxon>Actinomycetes</taxon>
        <taxon>Micrococcales</taxon>
        <taxon>Microbacteriaceae</taxon>
        <taxon>Microterricola</taxon>
    </lineage>
</organism>
<dbReference type="AlphaFoldDB" id="A0A4Q8AKG6"/>
<protein>
    <submittedName>
        <fullName evidence="2">Uncharacterized protein DUF349</fullName>
    </submittedName>
</protein>
<dbReference type="EMBL" id="SHLC01000001">
    <property type="protein sequence ID" value="RZU65007.1"/>
    <property type="molecule type" value="Genomic_DNA"/>
</dbReference>
<dbReference type="OrthoDB" id="5422202at2"/>
<keyword evidence="3" id="KW-1185">Reference proteome</keyword>
<dbReference type="Proteomes" id="UP000291483">
    <property type="component" value="Unassembled WGS sequence"/>
</dbReference>
<evidence type="ECO:0000313" key="3">
    <source>
        <dbReference type="Proteomes" id="UP000291483"/>
    </source>
</evidence>
<evidence type="ECO:0000313" key="2">
    <source>
        <dbReference type="EMBL" id="RZU65007.1"/>
    </source>
</evidence>
<reference evidence="2 3" key="1">
    <citation type="submission" date="2019-02" db="EMBL/GenBank/DDBJ databases">
        <title>Sequencing the genomes of 1000 actinobacteria strains.</title>
        <authorList>
            <person name="Klenk H.-P."/>
        </authorList>
    </citation>
    <scope>NUCLEOTIDE SEQUENCE [LARGE SCALE GENOMIC DNA]</scope>
    <source>
        <strain evidence="2 3">DSM 18319</strain>
    </source>
</reference>
<sequence>MRLLAQADQQPWGRVDETGTVFVREESGERAVGQYPDGTPEEALAYFERKYVDLAGQVTLLEQRAKRGAPASDIAKAVASISANVDGANAVGDLAALKARLEKLGGAVSELTEQQSAEAKAAVDAAIAERTEIVEAAEKLAAGDPAKTQWKQATSTLDALFARWQAHQHDAPRLPKAEANELWKRFRAARTTIEQHRKAFFAELDSAHKDVRTRKQALIDQAEALAGKGVDGIPGYRRLLDEWKLAGRAGKKQDDALWARFKAAGDVLYSAKSEIDAQENEEFSENLAQKQALLSEAEPILAETDRVKARAALTAIQHRWDEIGRVPRDQVRVIEDRLRKIENHVRALDDDYWARNNPETKARAEGLTGQLEDAIAKLEATVAAAEAAGDKKAVKAASEELETKRAWLKAIGG</sequence>
<dbReference type="Pfam" id="PF03993">
    <property type="entry name" value="DUF349"/>
    <property type="match status" value="3"/>
</dbReference>
<gene>
    <name evidence="2" type="ORF">EV379_1326</name>
</gene>
<accession>A0A4Q8AKG6</accession>
<name>A0A4Q8AKG6_9MICO</name>
<evidence type="ECO:0000256" key="1">
    <source>
        <dbReference type="SAM" id="Coils"/>
    </source>
</evidence>
<comment type="caution">
    <text evidence="2">The sequence shown here is derived from an EMBL/GenBank/DDBJ whole genome shotgun (WGS) entry which is preliminary data.</text>
</comment>
<proteinExistence type="predicted"/>
<dbReference type="InterPro" id="IPR007139">
    <property type="entry name" value="DUF349"/>
</dbReference>